<organism evidence="2 4">
    <name type="scientific">Azotobacter beijerinckii</name>
    <dbReference type="NCBI Taxonomy" id="170623"/>
    <lineage>
        <taxon>Bacteria</taxon>
        <taxon>Pseudomonadati</taxon>
        <taxon>Pseudomonadota</taxon>
        <taxon>Gammaproteobacteria</taxon>
        <taxon>Pseudomonadales</taxon>
        <taxon>Pseudomonadaceae</taxon>
        <taxon>Azotobacter</taxon>
    </lineage>
</organism>
<evidence type="ECO:0000313" key="1">
    <source>
        <dbReference type="EMBL" id="SFB61702.1"/>
    </source>
</evidence>
<dbReference type="Proteomes" id="UP000198861">
    <property type="component" value="Unassembled WGS sequence"/>
</dbReference>
<gene>
    <name evidence="1" type="ORF">SAMN04244571_04324</name>
    <name evidence="2" type="ORF">SAMN04244574_04223</name>
</gene>
<keyword evidence="2" id="KW-0418">Kinase</keyword>
<dbReference type="GO" id="GO:0016301">
    <property type="term" value="F:kinase activity"/>
    <property type="evidence" value="ECO:0007669"/>
    <property type="project" value="UniProtKB-KW"/>
</dbReference>
<protein>
    <submittedName>
        <fullName evidence="2">Lipopolysaccharide kinase (Kdo/WaaP) family protein</fullName>
    </submittedName>
</protein>
<dbReference type="Proteomes" id="UP000199579">
    <property type="component" value="Unassembled WGS sequence"/>
</dbReference>
<sequence>MHWLRPRFLTRQFHRPVMLSGSGWRWWLMDESARQAVRTLDRYLWNKDAEGVTLLTEKAAKLRSTYRLALSEPSGTSLYFAKQVAQVPRKRLGGLVGSDNVLLGFNHGTAELAYNLALDERTTHGVKTFAFGEYFQYGLPARQVLLQEYLTEWQSFDVVWPRVNYDAKLRQALLWKLTDMLVAFRDAGIHHLDLHPGNVMVSPDPEAPLRAIDCGKMSTQADPALSAALHLGVFLHELNNKYAAVSPQLEVDQQCAQNLLRHVVGSETGFSTAEQLLPLLLRYSTKRPFSRRRLVQRRHHTLDLQALEKNLQN</sequence>
<dbReference type="EMBL" id="FOKJ01000120">
    <property type="protein sequence ID" value="SFB61702.1"/>
    <property type="molecule type" value="Genomic_DNA"/>
</dbReference>
<dbReference type="EMBL" id="FOSX01000115">
    <property type="protein sequence ID" value="SFL40854.1"/>
    <property type="molecule type" value="Genomic_DNA"/>
</dbReference>
<dbReference type="InterPro" id="IPR011009">
    <property type="entry name" value="Kinase-like_dom_sf"/>
</dbReference>
<reference evidence="1 3" key="1">
    <citation type="submission" date="2016-10" db="EMBL/GenBank/DDBJ databases">
        <authorList>
            <person name="Varghese N."/>
            <person name="Submissions S."/>
        </authorList>
    </citation>
    <scope>NUCLEOTIDE SEQUENCE [LARGE SCALE GENOMIC DNA]</scope>
    <source>
        <strain evidence="1 3">DSM 282</strain>
    </source>
</reference>
<dbReference type="SUPFAM" id="SSF56112">
    <property type="entry name" value="Protein kinase-like (PK-like)"/>
    <property type="match status" value="1"/>
</dbReference>
<dbReference type="RefSeq" id="WP_090943951.1">
    <property type="nucleotide sequence ID" value="NZ_FOKJ01000120.1"/>
</dbReference>
<dbReference type="AlphaFoldDB" id="A0A1I4HFH3"/>
<evidence type="ECO:0000313" key="3">
    <source>
        <dbReference type="Proteomes" id="UP000198861"/>
    </source>
</evidence>
<name>A0A1I4HFH3_9GAMM</name>
<evidence type="ECO:0000313" key="2">
    <source>
        <dbReference type="EMBL" id="SFL40854.1"/>
    </source>
</evidence>
<keyword evidence="2" id="KW-0808">Transferase</keyword>
<accession>A0A1I4HFH3</accession>
<keyword evidence="3" id="KW-1185">Reference proteome</keyword>
<proteinExistence type="predicted"/>
<evidence type="ECO:0000313" key="4">
    <source>
        <dbReference type="Proteomes" id="UP000199579"/>
    </source>
</evidence>
<dbReference type="Pfam" id="PF06293">
    <property type="entry name" value="Kdo"/>
    <property type="match status" value="1"/>
</dbReference>
<reference evidence="2 4" key="2">
    <citation type="submission" date="2016-10" db="EMBL/GenBank/DDBJ databases">
        <authorList>
            <person name="de Groot N.N."/>
        </authorList>
    </citation>
    <scope>NUCLEOTIDE SEQUENCE [LARGE SCALE GENOMIC DNA]</scope>
    <source>
        <strain evidence="2 4">DSM 381</strain>
    </source>
</reference>